<dbReference type="SUPFAM" id="SSF64307">
    <property type="entry name" value="SirA-like"/>
    <property type="match status" value="1"/>
</dbReference>
<name>A0A9D2NWJ8_9FIRM</name>
<dbReference type="InterPro" id="IPR036868">
    <property type="entry name" value="TusA-like_sf"/>
</dbReference>
<dbReference type="Proteomes" id="UP000823894">
    <property type="component" value="Unassembled WGS sequence"/>
</dbReference>
<accession>A0A9D2NWJ8</accession>
<protein>
    <submittedName>
        <fullName evidence="2">Sulfurtransferase TusA family protein</fullName>
    </submittedName>
</protein>
<feature type="domain" description="UPF0033" evidence="1">
    <location>
        <begin position="2"/>
        <end position="67"/>
    </location>
</feature>
<reference evidence="2" key="2">
    <citation type="submission" date="2021-04" db="EMBL/GenBank/DDBJ databases">
        <authorList>
            <person name="Gilroy R."/>
        </authorList>
    </citation>
    <scope>NUCLEOTIDE SEQUENCE</scope>
    <source>
        <strain evidence="2">ChiGjej1B1-1692</strain>
    </source>
</reference>
<dbReference type="Gene3D" id="3.30.110.40">
    <property type="entry name" value="TusA-like domain"/>
    <property type="match status" value="1"/>
</dbReference>
<comment type="caution">
    <text evidence="2">The sequence shown here is derived from an EMBL/GenBank/DDBJ whole genome shotgun (WGS) entry which is preliminary data.</text>
</comment>
<reference evidence="2" key="1">
    <citation type="journal article" date="2021" name="PeerJ">
        <title>Extensive microbial diversity within the chicken gut microbiome revealed by metagenomics and culture.</title>
        <authorList>
            <person name="Gilroy R."/>
            <person name="Ravi A."/>
            <person name="Getino M."/>
            <person name="Pursley I."/>
            <person name="Horton D.L."/>
            <person name="Alikhan N.F."/>
            <person name="Baker D."/>
            <person name="Gharbi K."/>
            <person name="Hall N."/>
            <person name="Watson M."/>
            <person name="Adriaenssens E.M."/>
            <person name="Foster-Nyarko E."/>
            <person name="Jarju S."/>
            <person name="Secka A."/>
            <person name="Antonio M."/>
            <person name="Oren A."/>
            <person name="Chaudhuri R.R."/>
            <person name="La Ragione R."/>
            <person name="Hildebrand F."/>
            <person name="Pallen M.J."/>
        </authorList>
    </citation>
    <scope>NUCLEOTIDE SEQUENCE</scope>
    <source>
        <strain evidence="2">ChiGjej1B1-1692</strain>
    </source>
</reference>
<sequence>MKEVDARGLSCPEPLMLTAEALRNETGPVRILVTEPHQKMNVEKFAKDHGRKTVSTETEDGFAIVIEQKL</sequence>
<evidence type="ECO:0000313" key="2">
    <source>
        <dbReference type="EMBL" id="HJC39745.1"/>
    </source>
</evidence>
<dbReference type="EMBL" id="DWWK01000196">
    <property type="protein sequence ID" value="HJC39745.1"/>
    <property type="molecule type" value="Genomic_DNA"/>
</dbReference>
<evidence type="ECO:0000313" key="3">
    <source>
        <dbReference type="Proteomes" id="UP000823894"/>
    </source>
</evidence>
<gene>
    <name evidence="2" type="ORF">H9757_11930</name>
</gene>
<evidence type="ECO:0000259" key="1">
    <source>
        <dbReference type="Pfam" id="PF01206"/>
    </source>
</evidence>
<dbReference type="Pfam" id="PF01206">
    <property type="entry name" value="TusA"/>
    <property type="match status" value="1"/>
</dbReference>
<dbReference type="AlphaFoldDB" id="A0A9D2NWJ8"/>
<organism evidence="2 3">
    <name type="scientific">Candidatus Mediterraneibacter faecigallinarum</name>
    <dbReference type="NCBI Taxonomy" id="2838669"/>
    <lineage>
        <taxon>Bacteria</taxon>
        <taxon>Bacillati</taxon>
        <taxon>Bacillota</taxon>
        <taxon>Clostridia</taxon>
        <taxon>Lachnospirales</taxon>
        <taxon>Lachnospiraceae</taxon>
        <taxon>Mediterraneibacter</taxon>
    </lineage>
</organism>
<dbReference type="InterPro" id="IPR001455">
    <property type="entry name" value="TusA-like"/>
</dbReference>
<proteinExistence type="predicted"/>